<dbReference type="SUPFAM" id="SSF47459">
    <property type="entry name" value="HLH, helix-loop-helix DNA-binding domain"/>
    <property type="match status" value="1"/>
</dbReference>
<evidence type="ECO:0000313" key="8">
    <source>
        <dbReference type="EMBL" id="KAF9964049.1"/>
    </source>
</evidence>
<evidence type="ECO:0000256" key="6">
    <source>
        <dbReference type="SAM" id="MobiDB-lite"/>
    </source>
</evidence>
<dbReference type="PANTHER" id="PTHR15741">
    <property type="entry name" value="BASIC HELIX-LOOP-HELIX ZIP TRANSCRIPTION FACTOR"/>
    <property type="match status" value="1"/>
</dbReference>
<dbReference type="AlphaFoldDB" id="A0A9P6M3B7"/>
<sequence length="542" mass="59875">MDNMFNTDSGLRPPSPLTFSSAPGQGLFGDSLGYEDFRFPNQDFINMPVSPGQSAPAQQPPPPPNMMMMAPNDPSMQLFNPSEQRYFSEFLDTLVVDQDFTFDPSAIPNLPNLSLFSHDALPAGFNLENTQSTNNPYMLPANTASSSSSAAQQLQQQLYPHQHPMGTTTVQGAMDYDMSSGFKTNEQQESAYGSQSVPAKRTKTNKANGAGSEALALDATHSQDAAAASKQLSKLSLDNPHHTNGHHHPGTLTTTPAAKRPSKAKKNKREEADKYAQASGHRNHRGSSSSASSRSRSHSQSQSRAQPKEEESGHEQHDSVSDDYASDAPAQKSNNNNNNNNNNGNSNGTPKGATHESSSSSPTSAGATAATTKRKPYKELLTEEEKRANHIASEQKRRNTIRNGFKDMTDIIPDLKDVNSSKSTILFKAVDFIKYLERRNQILQEKAQLLETRLSMQKGTHSYQHQHQHQHQHNSTSQHPSPPQQQQHSQQHSQQPYHQHSYPHQHQQQSYQNQQLAAYNGAGLDDKRLQDIPNIYPVGLTR</sequence>
<keyword evidence="4" id="KW-0804">Transcription</keyword>
<feature type="compositionally biased region" description="Low complexity" evidence="6">
    <location>
        <begin position="355"/>
        <end position="371"/>
    </location>
</feature>
<keyword evidence="9" id="KW-1185">Reference proteome</keyword>
<organism evidence="8 9">
    <name type="scientific">Mortierella alpina</name>
    <name type="common">Oleaginous fungus</name>
    <name type="synonym">Mortierella renispora</name>
    <dbReference type="NCBI Taxonomy" id="64518"/>
    <lineage>
        <taxon>Eukaryota</taxon>
        <taxon>Fungi</taxon>
        <taxon>Fungi incertae sedis</taxon>
        <taxon>Mucoromycota</taxon>
        <taxon>Mortierellomycotina</taxon>
        <taxon>Mortierellomycetes</taxon>
        <taxon>Mortierellales</taxon>
        <taxon>Mortierellaceae</taxon>
        <taxon>Mortierella</taxon>
    </lineage>
</organism>
<feature type="compositionally biased region" description="Low complexity" evidence="6">
    <location>
        <begin position="286"/>
        <end position="305"/>
    </location>
</feature>
<comment type="caution">
    <text evidence="8">The sequence shown here is derived from an EMBL/GenBank/DDBJ whole genome shotgun (WGS) entry which is preliminary data.</text>
</comment>
<evidence type="ECO:0000313" key="9">
    <source>
        <dbReference type="Proteomes" id="UP000738359"/>
    </source>
</evidence>
<dbReference type="Gene3D" id="4.10.280.10">
    <property type="entry name" value="Helix-loop-helix DNA-binding domain"/>
    <property type="match status" value="1"/>
</dbReference>
<dbReference type="GO" id="GO:0005634">
    <property type="term" value="C:nucleus"/>
    <property type="evidence" value="ECO:0007669"/>
    <property type="project" value="UniProtKB-SubCell"/>
</dbReference>
<dbReference type="Pfam" id="PF00010">
    <property type="entry name" value="HLH"/>
    <property type="match status" value="1"/>
</dbReference>
<evidence type="ECO:0000259" key="7">
    <source>
        <dbReference type="PROSITE" id="PS50888"/>
    </source>
</evidence>
<keyword evidence="2" id="KW-0805">Transcription regulation</keyword>
<reference evidence="8" key="1">
    <citation type="journal article" date="2020" name="Fungal Divers.">
        <title>Resolving the Mortierellaceae phylogeny through synthesis of multi-gene phylogenetics and phylogenomics.</title>
        <authorList>
            <person name="Vandepol N."/>
            <person name="Liber J."/>
            <person name="Desiro A."/>
            <person name="Na H."/>
            <person name="Kennedy M."/>
            <person name="Barry K."/>
            <person name="Grigoriev I.V."/>
            <person name="Miller A.N."/>
            <person name="O'Donnell K."/>
            <person name="Stajich J.E."/>
            <person name="Bonito G."/>
        </authorList>
    </citation>
    <scope>NUCLEOTIDE SEQUENCE</scope>
    <source>
        <strain evidence="8">CK1249</strain>
    </source>
</reference>
<evidence type="ECO:0000256" key="5">
    <source>
        <dbReference type="ARBA" id="ARBA00023242"/>
    </source>
</evidence>
<feature type="region of interest" description="Disordered" evidence="6">
    <location>
        <begin position="236"/>
        <end position="400"/>
    </location>
</feature>
<dbReference type="InterPro" id="IPR052207">
    <property type="entry name" value="Max-like/E-box_TFs"/>
</dbReference>
<dbReference type="GO" id="GO:0000981">
    <property type="term" value="F:DNA-binding transcription factor activity, RNA polymerase II-specific"/>
    <property type="evidence" value="ECO:0007669"/>
    <property type="project" value="TreeGrafter"/>
</dbReference>
<feature type="compositionally biased region" description="Basic and acidic residues" evidence="6">
    <location>
        <begin position="377"/>
        <end position="397"/>
    </location>
</feature>
<dbReference type="PANTHER" id="PTHR15741:SF27">
    <property type="entry name" value="TRANSCRIPTION FACTOR AP-4"/>
    <property type="match status" value="1"/>
</dbReference>
<name>A0A9P6M3B7_MORAP</name>
<evidence type="ECO:0000256" key="2">
    <source>
        <dbReference type="ARBA" id="ARBA00023015"/>
    </source>
</evidence>
<comment type="subcellular location">
    <subcellularLocation>
        <location evidence="1">Nucleus</location>
    </subcellularLocation>
</comment>
<feature type="region of interest" description="Disordered" evidence="6">
    <location>
        <begin position="1"/>
        <end position="23"/>
    </location>
</feature>
<feature type="region of interest" description="Disordered" evidence="6">
    <location>
        <begin position="457"/>
        <end position="513"/>
    </location>
</feature>
<feature type="compositionally biased region" description="Polar residues" evidence="6">
    <location>
        <begin position="185"/>
        <end position="197"/>
    </location>
</feature>
<evidence type="ECO:0000256" key="4">
    <source>
        <dbReference type="ARBA" id="ARBA00023163"/>
    </source>
</evidence>
<gene>
    <name evidence="8" type="ORF">BGZ70_007006</name>
</gene>
<dbReference type="InterPro" id="IPR011598">
    <property type="entry name" value="bHLH_dom"/>
</dbReference>
<accession>A0A9P6M3B7</accession>
<protein>
    <recommendedName>
        <fullName evidence="7">BHLH domain-containing protein</fullName>
    </recommendedName>
</protein>
<feature type="domain" description="BHLH" evidence="7">
    <location>
        <begin position="385"/>
        <end position="436"/>
    </location>
</feature>
<dbReference type="GO" id="GO:0000978">
    <property type="term" value="F:RNA polymerase II cis-regulatory region sequence-specific DNA binding"/>
    <property type="evidence" value="ECO:0007669"/>
    <property type="project" value="TreeGrafter"/>
</dbReference>
<evidence type="ECO:0000256" key="3">
    <source>
        <dbReference type="ARBA" id="ARBA00023125"/>
    </source>
</evidence>
<dbReference type="OrthoDB" id="5778525at2759"/>
<keyword evidence="5" id="KW-0539">Nucleus</keyword>
<evidence type="ECO:0000256" key="1">
    <source>
        <dbReference type="ARBA" id="ARBA00004123"/>
    </source>
</evidence>
<dbReference type="InterPro" id="IPR036638">
    <property type="entry name" value="HLH_DNA-bd_sf"/>
</dbReference>
<feature type="region of interest" description="Disordered" evidence="6">
    <location>
        <begin position="185"/>
        <end position="209"/>
    </location>
</feature>
<dbReference type="PROSITE" id="PS50888">
    <property type="entry name" value="BHLH"/>
    <property type="match status" value="1"/>
</dbReference>
<dbReference type="SMART" id="SM00353">
    <property type="entry name" value="HLH"/>
    <property type="match status" value="1"/>
</dbReference>
<keyword evidence="3" id="KW-0238">DNA-binding</keyword>
<proteinExistence type="predicted"/>
<dbReference type="EMBL" id="JAAAHY010000413">
    <property type="protein sequence ID" value="KAF9964049.1"/>
    <property type="molecule type" value="Genomic_DNA"/>
</dbReference>
<feature type="compositionally biased region" description="Basic and acidic residues" evidence="6">
    <location>
        <begin position="306"/>
        <end position="320"/>
    </location>
</feature>
<feature type="compositionally biased region" description="Low complexity" evidence="6">
    <location>
        <begin position="473"/>
        <end position="513"/>
    </location>
</feature>
<dbReference type="Proteomes" id="UP000738359">
    <property type="component" value="Unassembled WGS sequence"/>
</dbReference>
<dbReference type="GO" id="GO:0046983">
    <property type="term" value="F:protein dimerization activity"/>
    <property type="evidence" value="ECO:0007669"/>
    <property type="project" value="InterPro"/>
</dbReference>
<feature type="compositionally biased region" description="Low complexity" evidence="6">
    <location>
        <begin position="333"/>
        <end position="348"/>
    </location>
</feature>